<dbReference type="GO" id="GO:0004315">
    <property type="term" value="F:3-oxoacyl-[acyl-carrier-protein] synthase activity"/>
    <property type="evidence" value="ECO:0007669"/>
    <property type="project" value="TreeGrafter"/>
</dbReference>
<protein>
    <recommendedName>
        <fullName evidence="4">Beta-ketoacyl synthase-like N-terminal domain-containing protein</fullName>
    </recommendedName>
</protein>
<evidence type="ECO:0000313" key="5">
    <source>
        <dbReference type="EMBL" id="ATL68441.1"/>
    </source>
</evidence>
<dbReference type="AlphaFoldDB" id="A0A291RLF5"/>
<dbReference type="Gene3D" id="3.40.47.10">
    <property type="match status" value="1"/>
</dbReference>
<comment type="pathway">
    <text evidence="1">Lipid metabolism; mycolic acid biosynthesis.</text>
</comment>
<feature type="region of interest" description="Disordered" evidence="3">
    <location>
        <begin position="371"/>
        <end position="399"/>
    </location>
</feature>
<dbReference type="PANTHER" id="PTHR11712:SF336">
    <property type="entry name" value="3-OXOACYL-[ACYL-CARRIER-PROTEIN] SYNTHASE, MITOCHONDRIAL"/>
    <property type="match status" value="1"/>
</dbReference>
<feature type="domain" description="Beta-ketoacyl synthase-like N-terminal" evidence="4">
    <location>
        <begin position="98"/>
        <end position="233"/>
    </location>
</feature>
<keyword evidence="2" id="KW-0808">Transferase</keyword>
<dbReference type="SUPFAM" id="SSF53901">
    <property type="entry name" value="Thiolase-like"/>
    <property type="match status" value="1"/>
</dbReference>
<accession>A0A291RLF5</accession>
<evidence type="ECO:0000259" key="4">
    <source>
        <dbReference type="Pfam" id="PF00109"/>
    </source>
</evidence>
<dbReference type="InterPro" id="IPR016039">
    <property type="entry name" value="Thiolase-like"/>
</dbReference>
<reference evidence="5 6" key="1">
    <citation type="submission" date="2017-10" db="EMBL/GenBank/DDBJ databases">
        <title>Comparative genomics between pathogenic Norcardia.</title>
        <authorList>
            <person name="Zeng L."/>
        </authorList>
    </citation>
    <scope>NUCLEOTIDE SEQUENCE [LARGE SCALE GENOMIC DNA]</scope>
    <source>
        <strain evidence="5 6">NC_YFY_NT001</strain>
    </source>
</reference>
<name>A0A291RLF5_9NOCA</name>
<dbReference type="GO" id="GO:0006633">
    <property type="term" value="P:fatty acid biosynthetic process"/>
    <property type="evidence" value="ECO:0007669"/>
    <property type="project" value="TreeGrafter"/>
</dbReference>
<gene>
    <name evidence="5" type="ORF">CRH09_21885</name>
</gene>
<dbReference type="UniPathway" id="UPA00915"/>
<dbReference type="KEGG" id="ntp:CRH09_21885"/>
<dbReference type="EMBL" id="CP023778">
    <property type="protein sequence ID" value="ATL68441.1"/>
    <property type="molecule type" value="Genomic_DNA"/>
</dbReference>
<dbReference type="Pfam" id="PF00109">
    <property type="entry name" value="ketoacyl-synt"/>
    <property type="match status" value="1"/>
</dbReference>
<dbReference type="PANTHER" id="PTHR11712">
    <property type="entry name" value="POLYKETIDE SYNTHASE-RELATED"/>
    <property type="match status" value="1"/>
</dbReference>
<evidence type="ECO:0000256" key="1">
    <source>
        <dbReference type="ARBA" id="ARBA00004796"/>
    </source>
</evidence>
<feature type="region of interest" description="Disordered" evidence="3">
    <location>
        <begin position="1"/>
        <end position="54"/>
    </location>
</feature>
<dbReference type="InterPro" id="IPR014030">
    <property type="entry name" value="Ketoacyl_synth_N"/>
</dbReference>
<evidence type="ECO:0000256" key="2">
    <source>
        <dbReference type="ARBA" id="ARBA00022679"/>
    </source>
</evidence>
<evidence type="ECO:0000256" key="3">
    <source>
        <dbReference type="SAM" id="MobiDB-lite"/>
    </source>
</evidence>
<evidence type="ECO:0000313" key="6">
    <source>
        <dbReference type="Proteomes" id="UP000221961"/>
    </source>
</evidence>
<dbReference type="Proteomes" id="UP000221961">
    <property type="component" value="Chromosome"/>
</dbReference>
<proteinExistence type="predicted"/>
<organism evidence="5 6">
    <name type="scientific">Nocardia terpenica</name>
    <dbReference type="NCBI Taxonomy" id="455432"/>
    <lineage>
        <taxon>Bacteria</taxon>
        <taxon>Bacillati</taxon>
        <taxon>Actinomycetota</taxon>
        <taxon>Actinomycetes</taxon>
        <taxon>Mycobacteriales</taxon>
        <taxon>Nocardiaceae</taxon>
        <taxon>Nocardia</taxon>
    </lineage>
</organism>
<dbReference type="InterPro" id="IPR000794">
    <property type="entry name" value="Beta-ketoacyl_synthase"/>
</dbReference>
<sequence length="453" mass="47272">MRAGLRAQSRRRPRPDRGAEQRARLRRQQRRADLRKTRGRHGMSGRAPAEGTARMPTTRLTHWSALSPYGPTSAHFHTGVTAAATAAGGVPDFEIRTALGRSGTRSMDRVTALAVAAIGDLIAQPGATGLVDSRTAIVLGTTAGSVASTMRFTRDSLTEDRPYLVDPARFPNTVMNCAAGRSAIWHKLRGPNATVAGGRAAGLMAVNYARRLLATGRADTVVVGAAEELSSERSRIDPHTDGSTGAPLSEGAGVFLMHRAEDTDATTGLELIGPVYTRMVPEADAGAVAIEEATRALTRANLDPASVQSIAITGPLDLGDRAIEAFPDAGAVLRPEDRIGDTGAAASIFALALLAQGHDTPVPGMLRPDTSVSGVPRPDASVSGVPRPDASVPGMPRPNISVPSMLSPKTSVPGMLSPNISVPGMLLAGIALVFAYDEHNLVTAVVRVHGGFQ</sequence>